<keyword evidence="4" id="KW-1185">Reference proteome</keyword>
<dbReference type="Pfam" id="PF12706">
    <property type="entry name" value="Lactamase_B_2"/>
    <property type="match status" value="1"/>
</dbReference>
<dbReference type="InterPro" id="IPR001279">
    <property type="entry name" value="Metallo-B-lactamas"/>
</dbReference>
<dbReference type="Gene3D" id="3.60.15.10">
    <property type="entry name" value="Ribonuclease Z/Hydroxyacylglutathione hydrolase-like"/>
    <property type="match status" value="1"/>
</dbReference>
<evidence type="ECO:0000259" key="1">
    <source>
        <dbReference type="Pfam" id="PF07521"/>
    </source>
</evidence>
<dbReference type="EC" id="3.1.-.-" evidence="3"/>
<dbReference type="GO" id="GO:0035312">
    <property type="term" value="F:5'-3' DNA exonuclease activity"/>
    <property type="evidence" value="ECO:0007669"/>
    <property type="project" value="TreeGrafter"/>
</dbReference>
<proteinExistence type="predicted"/>
<dbReference type="EMBL" id="SIHJ01000001">
    <property type="protein sequence ID" value="TWT36729.1"/>
    <property type="molecule type" value="Genomic_DNA"/>
</dbReference>
<dbReference type="RefSeq" id="WP_146563877.1">
    <property type="nucleotide sequence ID" value="NZ_SIHJ01000001.1"/>
</dbReference>
<dbReference type="PANTHER" id="PTHR23240">
    <property type="entry name" value="DNA CROSS-LINK REPAIR PROTEIN PSO2/SNM1-RELATED"/>
    <property type="match status" value="1"/>
</dbReference>
<organism evidence="3 4">
    <name type="scientific">Posidoniimonas corsicana</name>
    <dbReference type="NCBI Taxonomy" id="1938618"/>
    <lineage>
        <taxon>Bacteria</taxon>
        <taxon>Pseudomonadati</taxon>
        <taxon>Planctomycetota</taxon>
        <taxon>Planctomycetia</taxon>
        <taxon>Pirellulales</taxon>
        <taxon>Lacipirellulaceae</taxon>
        <taxon>Posidoniimonas</taxon>
    </lineage>
</organism>
<protein>
    <submittedName>
        <fullName evidence="3">Ribonuclease</fullName>
        <ecNumber evidence="3">3.1.-.-</ecNumber>
    </submittedName>
</protein>
<dbReference type="OrthoDB" id="9803916at2"/>
<gene>
    <name evidence="3" type="ORF">KOR34_16690</name>
</gene>
<dbReference type="PANTHER" id="PTHR23240:SF6">
    <property type="entry name" value="DNA CROSS-LINK REPAIR 1A PROTEIN"/>
    <property type="match status" value="1"/>
</dbReference>
<dbReference type="Pfam" id="PF07521">
    <property type="entry name" value="RMMBL"/>
    <property type="match status" value="1"/>
</dbReference>
<feature type="domain" description="Metallo-beta-lactamase" evidence="2">
    <location>
        <begin position="27"/>
        <end position="139"/>
    </location>
</feature>
<keyword evidence="3" id="KW-0378">Hydrolase</keyword>
<dbReference type="InterPro" id="IPR036866">
    <property type="entry name" value="RibonucZ/Hydroxyglut_hydro"/>
</dbReference>
<reference evidence="3 4" key="1">
    <citation type="submission" date="2019-02" db="EMBL/GenBank/DDBJ databases">
        <title>Deep-cultivation of Planctomycetes and their phenomic and genomic characterization uncovers novel biology.</title>
        <authorList>
            <person name="Wiegand S."/>
            <person name="Jogler M."/>
            <person name="Boedeker C."/>
            <person name="Pinto D."/>
            <person name="Vollmers J."/>
            <person name="Rivas-Marin E."/>
            <person name="Kohn T."/>
            <person name="Peeters S.H."/>
            <person name="Heuer A."/>
            <person name="Rast P."/>
            <person name="Oberbeckmann S."/>
            <person name="Bunk B."/>
            <person name="Jeske O."/>
            <person name="Meyerdierks A."/>
            <person name="Storesund J.E."/>
            <person name="Kallscheuer N."/>
            <person name="Luecker S."/>
            <person name="Lage O.M."/>
            <person name="Pohl T."/>
            <person name="Merkel B.J."/>
            <person name="Hornburger P."/>
            <person name="Mueller R.-W."/>
            <person name="Bruemmer F."/>
            <person name="Labrenz M."/>
            <person name="Spormann A.M."/>
            <person name="Op Den Camp H."/>
            <person name="Overmann J."/>
            <person name="Amann R."/>
            <person name="Jetten M.S.M."/>
            <person name="Mascher T."/>
            <person name="Medema M.H."/>
            <person name="Devos D.P."/>
            <person name="Kaster A.-K."/>
            <person name="Ovreas L."/>
            <person name="Rohde M."/>
            <person name="Galperin M.Y."/>
            <person name="Jogler C."/>
        </authorList>
    </citation>
    <scope>NUCLEOTIDE SEQUENCE [LARGE SCALE GENOMIC DNA]</scope>
    <source>
        <strain evidence="3 4">KOR34</strain>
    </source>
</reference>
<dbReference type="GO" id="GO:0003684">
    <property type="term" value="F:damaged DNA binding"/>
    <property type="evidence" value="ECO:0007669"/>
    <property type="project" value="TreeGrafter"/>
</dbReference>
<sequence>MFHYENGLMLTRPRLAIDIPRRQPRAFVSHAHADHIARHELALCTPDTAALYRHRLGAGRRVIEMPYGRPVDYAGARLTALPAGHCLGSAMLLVEFEGRRLLYTGDFKLGESLTAERADPPRADMLVMETTFGHPSRRMPPRAEVIAELIGLVHRILADGKTPVVHAYQLGKSQEVTAILTSHGLPVLQHPSIYEVTRVYQRRGVELDNDDAGVGAYQGAPLAGHVVVTLPRSMKAYRLANLGAVESIALTGWAVDDGARFRLGVDHALPLSDHADFDELVELARIVQPERIATTHGPPGFDEHLRALGFDAQPLAPDAQRRLFE</sequence>
<dbReference type="GO" id="GO:0006303">
    <property type="term" value="P:double-strand break repair via nonhomologous end joining"/>
    <property type="evidence" value="ECO:0007669"/>
    <property type="project" value="TreeGrafter"/>
</dbReference>
<evidence type="ECO:0000259" key="2">
    <source>
        <dbReference type="Pfam" id="PF12706"/>
    </source>
</evidence>
<feature type="domain" description="Zn-dependent metallo-hydrolase RNA specificity" evidence="1">
    <location>
        <begin position="267"/>
        <end position="308"/>
    </location>
</feature>
<name>A0A5C5VFP7_9BACT</name>
<dbReference type="AlphaFoldDB" id="A0A5C5VFP7"/>
<dbReference type="Proteomes" id="UP000316714">
    <property type="component" value="Unassembled WGS sequence"/>
</dbReference>
<comment type="caution">
    <text evidence="3">The sequence shown here is derived from an EMBL/GenBank/DDBJ whole genome shotgun (WGS) entry which is preliminary data.</text>
</comment>
<dbReference type="InterPro" id="IPR011108">
    <property type="entry name" value="RMMBL"/>
</dbReference>
<evidence type="ECO:0000313" key="4">
    <source>
        <dbReference type="Proteomes" id="UP000316714"/>
    </source>
</evidence>
<dbReference type="SUPFAM" id="SSF56281">
    <property type="entry name" value="Metallo-hydrolase/oxidoreductase"/>
    <property type="match status" value="1"/>
</dbReference>
<dbReference type="GO" id="GO:0036297">
    <property type="term" value="P:interstrand cross-link repair"/>
    <property type="evidence" value="ECO:0007669"/>
    <property type="project" value="TreeGrafter"/>
</dbReference>
<evidence type="ECO:0000313" key="3">
    <source>
        <dbReference type="EMBL" id="TWT36729.1"/>
    </source>
</evidence>
<accession>A0A5C5VFP7</accession>